<dbReference type="GO" id="GO:0070006">
    <property type="term" value="F:metalloaminopeptidase activity"/>
    <property type="evidence" value="ECO:0007669"/>
    <property type="project" value="InterPro"/>
</dbReference>
<dbReference type="EMBL" id="KR068501">
    <property type="protein sequence ID" value="AMO02518.1"/>
    <property type="molecule type" value="mRNA"/>
</dbReference>
<dbReference type="InterPro" id="IPR000994">
    <property type="entry name" value="Pept_M24"/>
</dbReference>
<dbReference type="GO" id="GO:0030145">
    <property type="term" value="F:manganese ion binding"/>
    <property type="evidence" value="ECO:0007669"/>
    <property type="project" value="InterPro"/>
</dbReference>
<dbReference type="InterPro" id="IPR007865">
    <property type="entry name" value="Aminopep_P_N"/>
</dbReference>
<organism evidence="7">
    <name type="scientific">Tityus serrulatus</name>
    <name type="common">Brazilian yellow scorpion</name>
    <dbReference type="NCBI Taxonomy" id="6887"/>
    <lineage>
        <taxon>Eukaryota</taxon>
        <taxon>Metazoa</taxon>
        <taxon>Ecdysozoa</taxon>
        <taxon>Arthropoda</taxon>
        <taxon>Chelicerata</taxon>
        <taxon>Arachnida</taxon>
        <taxon>Scorpiones</taxon>
        <taxon>Buthida</taxon>
        <taxon>Buthoidea</taxon>
        <taxon>Buthidae</taxon>
        <taxon>Tityus</taxon>
    </lineage>
</organism>
<reference evidence="7" key="1">
    <citation type="submission" date="2015-04" db="EMBL/GenBank/DDBJ databases">
        <title>Proteases from Tityus serrulatus venom gland: venom proteases and peptide maturation.</title>
        <authorList>
            <person name="Carmo A.O."/>
            <person name="Martins A.P.V."/>
            <person name="Oliveira-Mendes B.B.R."/>
            <person name="Horta C.C.R."/>
            <person name="Dantas A.E."/>
            <person name="Kalapothakis E."/>
        </authorList>
    </citation>
    <scope>NUCLEOTIDE SEQUENCE</scope>
</reference>
<protein>
    <submittedName>
        <fullName evidence="7">Xaa-pro aminopeptidase 3</fullName>
    </submittedName>
</protein>
<dbReference type="Pfam" id="PF00557">
    <property type="entry name" value="Peptidase_M24"/>
    <property type="match status" value="1"/>
</dbReference>
<dbReference type="SUPFAM" id="SSF55920">
    <property type="entry name" value="Creatinase/aminopeptidase"/>
    <property type="match status" value="1"/>
</dbReference>
<dbReference type="GO" id="GO:0005739">
    <property type="term" value="C:mitochondrion"/>
    <property type="evidence" value="ECO:0007669"/>
    <property type="project" value="TreeGrafter"/>
</dbReference>
<evidence type="ECO:0000256" key="1">
    <source>
        <dbReference type="ARBA" id="ARBA00001936"/>
    </source>
</evidence>
<dbReference type="Pfam" id="PF05195">
    <property type="entry name" value="AMP_N"/>
    <property type="match status" value="1"/>
</dbReference>
<keyword evidence="5" id="KW-0464">Manganese</keyword>
<dbReference type="SMART" id="SM01011">
    <property type="entry name" value="AMP_N"/>
    <property type="match status" value="1"/>
</dbReference>
<evidence type="ECO:0000256" key="2">
    <source>
        <dbReference type="ARBA" id="ARBA00008766"/>
    </source>
</evidence>
<dbReference type="SUPFAM" id="SSF53092">
    <property type="entry name" value="Creatinase/prolidase N-terminal domain"/>
    <property type="match status" value="1"/>
</dbReference>
<dbReference type="GO" id="GO:0006508">
    <property type="term" value="P:proteolysis"/>
    <property type="evidence" value="ECO:0007669"/>
    <property type="project" value="TreeGrafter"/>
</dbReference>
<proteinExistence type="evidence at transcript level"/>
<keyword evidence="7" id="KW-0645">Protease</keyword>
<evidence type="ECO:0000313" key="7">
    <source>
        <dbReference type="EMBL" id="AMO02518.1"/>
    </source>
</evidence>
<dbReference type="FunFam" id="3.90.230.10:FF:000002">
    <property type="entry name" value="Xaa-Pro aminopeptidase 3"/>
    <property type="match status" value="1"/>
</dbReference>
<keyword evidence="4" id="KW-0378">Hydrolase</keyword>
<comment type="similarity">
    <text evidence="2">Belongs to the peptidase M24B family.</text>
</comment>
<dbReference type="InterPro" id="IPR029149">
    <property type="entry name" value="Creatin/AminoP/Spt16_N"/>
</dbReference>
<dbReference type="Gene3D" id="3.90.230.10">
    <property type="entry name" value="Creatinase/methionine aminopeptidase superfamily"/>
    <property type="match status" value="1"/>
</dbReference>
<evidence type="ECO:0000256" key="5">
    <source>
        <dbReference type="ARBA" id="ARBA00023211"/>
    </source>
</evidence>
<dbReference type="PANTHER" id="PTHR43226:SF4">
    <property type="entry name" value="XAA-PRO AMINOPEPTIDASE 3"/>
    <property type="match status" value="1"/>
</dbReference>
<dbReference type="CDD" id="cd01087">
    <property type="entry name" value="Prolidase"/>
    <property type="match status" value="1"/>
</dbReference>
<dbReference type="PANTHER" id="PTHR43226">
    <property type="entry name" value="XAA-PRO AMINOPEPTIDASE 3"/>
    <property type="match status" value="1"/>
</dbReference>
<accession>A0A1S5QN16</accession>
<comment type="cofactor">
    <cofactor evidence="1">
        <name>Mn(2+)</name>
        <dbReference type="ChEBI" id="CHEBI:29035"/>
    </cofactor>
</comment>
<sequence length="501" mass="57315">MAVSIYRNVYLKVTGGLEKTFHRWCQTAAASNQKRKSVRSYGQPTPHTHPHLMQEGHVVPGLTQEEFRDRRFRLMENIWKHMLKTASTIQNHIVVIPSATRVYMTDKIPYPFRQNTDFLYMTGFQEPDSVLILHSLPNKTLPEHKSILFVQKKVPQTELWEGPRSGPDGAIDLLGIDSAYNIEELEKFLSTFVHDNQKFILWYDYLSSPQLPMHEVMRDFVANCRHSGFESCRPLIQQLRLIKSDAEIKLMKKSTEIASEAMQEVMKSSHPLVTESQLYAKMDFECRIREAEHLAYPPVVAGGTRANIIHYTANNQRILGNEMVLMDAGCEYRGYASDLTRTWPVNGRFTRPQRELYEAILAVQEELIELCASFTSLDQLFHAMCQLIGSKLQELGIVSTNIGKIELGKIAYNYCPHHVGHYLGMDVHDTTLISRSIKLKPGMIITIEPGIYIRENNQRVPSKYRGLGIRIEDDILVTDVGPEVLTAHCPKTIEDIEKLFG</sequence>
<keyword evidence="3" id="KW-0479">Metal-binding</keyword>
<evidence type="ECO:0000256" key="3">
    <source>
        <dbReference type="ARBA" id="ARBA00022723"/>
    </source>
</evidence>
<keyword evidence="7" id="KW-0031">Aminopeptidase</keyword>
<feature type="domain" description="Aminopeptidase P N-terminal" evidence="6">
    <location>
        <begin position="62"/>
        <end position="210"/>
    </location>
</feature>
<dbReference type="AlphaFoldDB" id="A0A1S5QN16"/>
<name>A0A1S5QN16_TITSE</name>
<evidence type="ECO:0000256" key="4">
    <source>
        <dbReference type="ARBA" id="ARBA00022801"/>
    </source>
</evidence>
<dbReference type="Gene3D" id="3.40.350.10">
    <property type="entry name" value="Creatinase/prolidase N-terminal domain"/>
    <property type="match status" value="1"/>
</dbReference>
<dbReference type="InterPro" id="IPR036005">
    <property type="entry name" value="Creatinase/aminopeptidase-like"/>
</dbReference>
<dbReference type="InterPro" id="IPR052433">
    <property type="entry name" value="X-Pro_dipept-like"/>
</dbReference>
<evidence type="ECO:0000259" key="6">
    <source>
        <dbReference type="SMART" id="SM01011"/>
    </source>
</evidence>